<organism evidence="1 2">
    <name type="scientific">Taxus chinensis</name>
    <name type="common">Chinese yew</name>
    <name type="synonym">Taxus wallichiana var. chinensis</name>
    <dbReference type="NCBI Taxonomy" id="29808"/>
    <lineage>
        <taxon>Eukaryota</taxon>
        <taxon>Viridiplantae</taxon>
        <taxon>Streptophyta</taxon>
        <taxon>Embryophyta</taxon>
        <taxon>Tracheophyta</taxon>
        <taxon>Spermatophyta</taxon>
        <taxon>Pinopsida</taxon>
        <taxon>Pinidae</taxon>
        <taxon>Conifers II</taxon>
        <taxon>Cupressales</taxon>
        <taxon>Taxaceae</taxon>
        <taxon>Taxus</taxon>
    </lineage>
</organism>
<dbReference type="EMBL" id="JAHRHJ020000010">
    <property type="protein sequence ID" value="KAH9296950.1"/>
    <property type="molecule type" value="Genomic_DNA"/>
</dbReference>
<evidence type="ECO:0000313" key="1">
    <source>
        <dbReference type="EMBL" id="KAH9296950.1"/>
    </source>
</evidence>
<dbReference type="Proteomes" id="UP000824469">
    <property type="component" value="Unassembled WGS sequence"/>
</dbReference>
<dbReference type="AlphaFoldDB" id="A0AA38FCD7"/>
<accession>A0AA38FCD7</accession>
<feature type="non-terminal residue" evidence="1">
    <location>
        <position position="95"/>
    </location>
</feature>
<evidence type="ECO:0000313" key="2">
    <source>
        <dbReference type="Proteomes" id="UP000824469"/>
    </source>
</evidence>
<keyword evidence="2" id="KW-1185">Reference proteome</keyword>
<feature type="non-terminal residue" evidence="1">
    <location>
        <position position="1"/>
    </location>
</feature>
<reference evidence="1 2" key="1">
    <citation type="journal article" date="2021" name="Nat. Plants">
        <title>The Taxus genome provides insights into paclitaxel biosynthesis.</title>
        <authorList>
            <person name="Xiong X."/>
            <person name="Gou J."/>
            <person name="Liao Q."/>
            <person name="Li Y."/>
            <person name="Zhou Q."/>
            <person name="Bi G."/>
            <person name="Li C."/>
            <person name="Du R."/>
            <person name="Wang X."/>
            <person name="Sun T."/>
            <person name="Guo L."/>
            <person name="Liang H."/>
            <person name="Lu P."/>
            <person name="Wu Y."/>
            <person name="Zhang Z."/>
            <person name="Ro D.K."/>
            <person name="Shang Y."/>
            <person name="Huang S."/>
            <person name="Yan J."/>
        </authorList>
    </citation>
    <scope>NUCLEOTIDE SEQUENCE [LARGE SCALE GENOMIC DNA]</scope>
    <source>
        <strain evidence="1">Ta-2019</strain>
    </source>
</reference>
<comment type="caution">
    <text evidence="1">The sequence shown here is derived from an EMBL/GenBank/DDBJ whole genome shotgun (WGS) entry which is preliminary data.</text>
</comment>
<protein>
    <submittedName>
        <fullName evidence="1">Uncharacterized protein</fullName>
    </submittedName>
</protein>
<proteinExistence type="predicted"/>
<name>A0AA38FCD7_TAXCH</name>
<gene>
    <name evidence="1" type="ORF">KI387_028632</name>
</gene>
<sequence length="95" mass="10606">GIKLPENIYSRLCSRVPAVEQLVSGFREPFSEFQQLQAFLFTVAYTKFQAIIMLAAGDPSDNDRGYMVTVTALNCSKFTSKQRAMDGSITQSIFL</sequence>